<dbReference type="Pfam" id="PF03453">
    <property type="entry name" value="MoeA_N"/>
    <property type="match status" value="1"/>
</dbReference>
<comment type="pathway">
    <text evidence="2 6">Cofactor biosynthesis; molybdopterin biosynthesis.</text>
</comment>
<evidence type="ECO:0000256" key="3">
    <source>
        <dbReference type="ARBA" id="ARBA00010763"/>
    </source>
</evidence>
<keyword evidence="9" id="KW-1185">Reference proteome</keyword>
<dbReference type="GO" id="GO:0005829">
    <property type="term" value="C:cytosol"/>
    <property type="evidence" value="ECO:0007669"/>
    <property type="project" value="TreeGrafter"/>
</dbReference>
<evidence type="ECO:0000313" key="8">
    <source>
        <dbReference type="EMBL" id="GAO44420.1"/>
    </source>
</evidence>
<feature type="domain" description="MoaB/Mog" evidence="7">
    <location>
        <begin position="178"/>
        <end position="316"/>
    </location>
</feature>
<dbReference type="InterPro" id="IPR036425">
    <property type="entry name" value="MoaB/Mog-like_dom_sf"/>
</dbReference>
<dbReference type="SUPFAM" id="SSF63867">
    <property type="entry name" value="MoeA C-terminal domain-like"/>
    <property type="match status" value="1"/>
</dbReference>
<comment type="catalytic activity">
    <reaction evidence="5">
        <text>adenylyl-molybdopterin + molybdate = Mo-molybdopterin + AMP + H(+)</text>
        <dbReference type="Rhea" id="RHEA:35047"/>
        <dbReference type="ChEBI" id="CHEBI:15378"/>
        <dbReference type="ChEBI" id="CHEBI:36264"/>
        <dbReference type="ChEBI" id="CHEBI:62727"/>
        <dbReference type="ChEBI" id="CHEBI:71302"/>
        <dbReference type="ChEBI" id="CHEBI:456215"/>
        <dbReference type="EC" id="2.10.1.1"/>
    </reaction>
</comment>
<evidence type="ECO:0000256" key="6">
    <source>
        <dbReference type="RuleBase" id="RU365090"/>
    </source>
</evidence>
<organism evidence="8 9">
    <name type="scientific">Flavihumibacter petaseus NBRC 106054</name>
    <dbReference type="NCBI Taxonomy" id="1220578"/>
    <lineage>
        <taxon>Bacteria</taxon>
        <taxon>Pseudomonadati</taxon>
        <taxon>Bacteroidota</taxon>
        <taxon>Chitinophagia</taxon>
        <taxon>Chitinophagales</taxon>
        <taxon>Chitinophagaceae</taxon>
        <taxon>Flavihumibacter</taxon>
    </lineage>
</organism>
<dbReference type="SMART" id="SM00852">
    <property type="entry name" value="MoCF_biosynth"/>
    <property type="match status" value="1"/>
</dbReference>
<dbReference type="RefSeq" id="WP_046370352.1">
    <property type="nucleotide sequence ID" value="NZ_BBWV01000003.1"/>
</dbReference>
<dbReference type="Pfam" id="PF00994">
    <property type="entry name" value="MoCF_biosynth"/>
    <property type="match status" value="1"/>
</dbReference>
<dbReference type="OrthoDB" id="9804758at2"/>
<dbReference type="SUPFAM" id="SSF63882">
    <property type="entry name" value="MoeA N-terminal region -like"/>
    <property type="match status" value="1"/>
</dbReference>
<dbReference type="Gene3D" id="3.90.105.10">
    <property type="entry name" value="Molybdopterin biosynthesis moea protein, domain 2"/>
    <property type="match status" value="1"/>
</dbReference>
<dbReference type="Gene3D" id="3.40.980.10">
    <property type="entry name" value="MoaB/Mog-like domain"/>
    <property type="match status" value="1"/>
</dbReference>
<evidence type="ECO:0000313" key="9">
    <source>
        <dbReference type="Proteomes" id="UP000033121"/>
    </source>
</evidence>
<dbReference type="EMBL" id="BBWV01000003">
    <property type="protein sequence ID" value="GAO44420.1"/>
    <property type="molecule type" value="Genomic_DNA"/>
</dbReference>
<reference evidence="8 9" key="1">
    <citation type="submission" date="2015-04" db="EMBL/GenBank/DDBJ databases">
        <title>Whole genome shotgun sequence of Flavihumibacter petaseus NBRC 106054.</title>
        <authorList>
            <person name="Miyazawa S."/>
            <person name="Hosoyama A."/>
            <person name="Hashimoto M."/>
            <person name="Noguchi M."/>
            <person name="Tsuchikane K."/>
            <person name="Ohji S."/>
            <person name="Yamazoe A."/>
            <person name="Ichikawa N."/>
            <person name="Kimura A."/>
            <person name="Fujita N."/>
        </authorList>
    </citation>
    <scope>NUCLEOTIDE SEQUENCE [LARGE SCALE GENOMIC DNA]</scope>
    <source>
        <strain evidence="8 9">NBRC 106054</strain>
    </source>
</reference>
<gene>
    <name evidence="8" type="primary">moeA</name>
    <name evidence="8" type="ORF">FPE01S_03_04580</name>
</gene>
<dbReference type="NCBIfam" id="TIGR00177">
    <property type="entry name" value="molyb_syn"/>
    <property type="match status" value="1"/>
</dbReference>
<protein>
    <recommendedName>
        <fullName evidence="6">Molybdopterin molybdenumtransferase</fullName>
        <ecNumber evidence="6">2.10.1.1</ecNumber>
    </recommendedName>
</protein>
<keyword evidence="6 8" id="KW-0808">Transferase</keyword>
<keyword evidence="6" id="KW-0500">Molybdenum</keyword>
<evidence type="ECO:0000259" key="7">
    <source>
        <dbReference type="SMART" id="SM00852"/>
    </source>
</evidence>
<accession>A0A0E9N503</accession>
<dbReference type="CDD" id="cd00887">
    <property type="entry name" value="MoeA"/>
    <property type="match status" value="1"/>
</dbReference>
<evidence type="ECO:0000256" key="4">
    <source>
        <dbReference type="ARBA" id="ARBA00023150"/>
    </source>
</evidence>
<keyword evidence="6" id="KW-0460">Magnesium</keyword>
<dbReference type="InterPro" id="IPR036688">
    <property type="entry name" value="MoeA_C_domain_IV_sf"/>
</dbReference>
<proteinExistence type="inferred from homology"/>
<dbReference type="GO" id="GO:0046872">
    <property type="term" value="F:metal ion binding"/>
    <property type="evidence" value="ECO:0007669"/>
    <property type="project" value="UniProtKB-UniRule"/>
</dbReference>
<keyword evidence="4 6" id="KW-0501">Molybdenum cofactor biosynthesis</keyword>
<dbReference type="InterPro" id="IPR038987">
    <property type="entry name" value="MoeA-like"/>
</dbReference>
<dbReference type="PANTHER" id="PTHR10192:SF5">
    <property type="entry name" value="GEPHYRIN"/>
    <property type="match status" value="1"/>
</dbReference>
<comment type="similarity">
    <text evidence="3 6">Belongs to the MoeA family.</text>
</comment>
<dbReference type="EC" id="2.10.1.1" evidence="6"/>
<evidence type="ECO:0000256" key="1">
    <source>
        <dbReference type="ARBA" id="ARBA00002901"/>
    </source>
</evidence>
<comment type="caution">
    <text evidence="8">The sequence shown here is derived from an EMBL/GenBank/DDBJ whole genome shotgun (WGS) entry which is preliminary data.</text>
</comment>
<dbReference type="InterPro" id="IPR005110">
    <property type="entry name" value="MoeA_linker/N"/>
</dbReference>
<dbReference type="PANTHER" id="PTHR10192">
    <property type="entry name" value="MOLYBDOPTERIN BIOSYNTHESIS PROTEIN"/>
    <property type="match status" value="1"/>
</dbReference>
<dbReference type="InterPro" id="IPR001453">
    <property type="entry name" value="MoaB/Mog_dom"/>
</dbReference>
<evidence type="ECO:0000256" key="2">
    <source>
        <dbReference type="ARBA" id="ARBA00005046"/>
    </source>
</evidence>
<dbReference type="GO" id="GO:0061599">
    <property type="term" value="F:molybdopterin molybdotransferase activity"/>
    <property type="evidence" value="ECO:0007669"/>
    <property type="project" value="UniProtKB-UniRule"/>
</dbReference>
<name>A0A0E9N503_9BACT</name>
<comment type="function">
    <text evidence="1 6">Catalyzes the insertion of molybdate into adenylated molybdopterin with the concomitant release of AMP.</text>
</comment>
<dbReference type="InterPro" id="IPR005111">
    <property type="entry name" value="MoeA_C_domain_IV"/>
</dbReference>
<evidence type="ECO:0000256" key="5">
    <source>
        <dbReference type="ARBA" id="ARBA00047317"/>
    </source>
</evidence>
<comment type="cofactor">
    <cofactor evidence="6">
        <name>Mg(2+)</name>
        <dbReference type="ChEBI" id="CHEBI:18420"/>
    </cofactor>
</comment>
<dbReference type="InterPro" id="IPR036135">
    <property type="entry name" value="MoeA_linker/N_sf"/>
</dbReference>
<dbReference type="Proteomes" id="UP000033121">
    <property type="component" value="Unassembled WGS sequence"/>
</dbReference>
<keyword evidence="6" id="KW-0479">Metal-binding</keyword>
<dbReference type="Pfam" id="PF03454">
    <property type="entry name" value="MoeA_C"/>
    <property type="match status" value="1"/>
</dbReference>
<dbReference type="Gene3D" id="2.170.190.11">
    <property type="entry name" value="Molybdopterin biosynthesis moea protein, domain 3"/>
    <property type="match status" value="1"/>
</dbReference>
<dbReference type="AlphaFoldDB" id="A0A0E9N503"/>
<dbReference type="STRING" id="1220578.FPE01S_03_04580"/>
<dbReference type="Gene3D" id="2.40.340.10">
    <property type="entry name" value="MoeA, C-terminal, domain IV"/>
    <property type="match status" value="1"/>
</dbReference>
<dbReference type="SUPFAM" id="SSF53218">
    <property type="entry name" value="Molybdenum cofactor biosynthesis proteins"/>
    <property type="match status" value="1"/>
</dbReference>
<dbReference type="NCBIfam" id="NF045515">
    <property type="entry name" value="Glp_gephyrin"/>
    <property type="match status" value="1"/>
</dbReference>
<dbReference type="UniPathway" id="UPA00344"/>
<dbReference type="GO" id="GO:0006777">
    <property type="term" value="P:Mo-molybdopterin cofactor biosynthetic process"/>
    <property type="evidence" value="ECO:0007669"/>
    <property type="project" value="UniProtKB-UniRule"/>
</dbReference>
<sequence length="398" mass="42453">MNTTPISVQEASALLAQHLPQLPEEIRPLGQLGGRLTSRDITTPIHLPPFDQSSMDGYAVRHADLAKAPLTIQGEQAAGDLPDKQLQPGSAMRIFTGAALPAGADTVLMQEKVTVKDGKLWPQEPIPEAGDFVRKKGAECVDGTIILAKGNRMTPAATGLIAAAGLTTVPVFALPRVTILLTGNELQSPGIPLQGSQVYESNSYTLTQALQQAGIHEIVTEAVKDDPEALTGAIARALRHADLLLLTGGVSVGDHDHVVPAAIAAGVIPIFHKVRQRPGKPLFAGRSGNTMVFGLPGNPGSVLTCYYHYVLPAIYGMMGLPLARQLVETTISKNYNKPEQLTCLIKGYFNGRMVIPLDAQESFRLRSFAVANALILLEEGKTHYLEGDPVNIQLLPIG</sequence>